<evidence type="ECO:0000313" key="1">
    <source>
        <dbReference type="EMBL" id="MDQ0273030.1"/>
    </source>
</evidence>
<dbReference type="Proteomes" id="UP001238088">
    <property type="component" value="Unassembled WGS sequence"/>
</dbReference>
<accession>A0ABU0APS5</accession>
<comment type="caution">
    <text evidence="1">The sequence shown here is derived from an EMBL/GenBank/DDBJ whole genome shotgun (WGS) entry which is preliminary data.</text>
</comment>
<gene>
    <name evidence="1" type="ORF">J2S17_004924</name>
</gene>
<name>A0ABU0APS5_9BACI</name>
<proteinExistence type="predicted"/>
<organism evidence="1 2">
    <name type="scientific">Cytobacillus purgationiresistens</name>
    <dbReference type="NCBI Taxonomy" id="863449"/>
    <lineage>
        <taxon>Bacteria</taxon>
        <taxon>Bacillati</taxon>
        <taxon>Bacillota</taxon>
        <taxon>Bacilli</taxon>
        <taxon>Bacillales</taxon>
        <taxon>Bacillaceae</taxon>
        <taxon>Cytobacillus</taxon>
    </lineage>
</organism>
<sequence>MLKWSGVMLKLASAFNEIYIEREHSHLLLRNPVTIYIQMEEEFSLRLTPDKLTILRNSLQDYDILLSGSREIISAIFNGEKRLREAQANEELTLQSTFRNALLLESILFLNKPNINFGKFKNYLDD</sequence>
<dbReference type="EMBL" id="JAUSUB010000032">
    <property type="protein sequence ID" value="MDQ0273030.1"/>
    <property type="molecule type" value="Genomic_DNA"/>
</dbReference>
<protein>
    <submittedName>
        <fullName evidence="1">Uncharacterized protein</fullName>
    </submittedName>
</protein>
<keyword evidence="2" id="KW-1185">Reference proteome</keyword>
<evidence type="ECO:0000313" key="2">
    <source>
        <dbReference type="Proteomes" id="UP001238088"/>
    </source>
</evidence>
<reference evidence="1 2" key="1">
    <citation type="submission" date="2023-07" db="EMBL/GenBank/DDBJ databases">
        <title>Genomic Encyclopedia of Type Strains, Phase IV (KMG-IV): sequencing the most valuable type-strain genomes for metagenomic binning, comparative biology and taxonomic classification.</title>
        <authorList>
            <person name="Goeker M."/>
        </authorList>
    </citation>
    <scope>NUCLEOTIDE SEQUENCE [LARGE SCALE GENOMIC DNA]</scope>
    <source>
        <strain evidence="1 2">DSM 23494</strain>
    </source>
</reference>